<evidence type="ECO:0000313" key="6">
    <source>
        <dbReference type="Proteomes" id="UP000510821"/>
    </source>
</evidence>
<gene>
    <name evidence="4" type="primary">rpl29</name>
    <name evidence="5" type="ORF">Sv326_0823</name>
</gene>
<dbReference type="Gene3D" id="1.10.287.310">
    <property type="match status" value="1"/>
</dbReference>
<dbReference type="GO" id="GO:1990904">
    <property type="term" value="C:ribonucleoprotein complex"/>
    <property type="evidence" value="ECO:0007669"/>
    <property type="project" value="UniProtKB-KW"/>
</dbReference>
<evidence type="ECO:0000313" key="5">
    <source>
        <dbReference type="EMBL" id="QLJ52998.1"/>
    </source>
</evidence>
<dbReference type="InterPro" id="IPR036049">
    <property type="entry name" value="Ribosomal_uL29_sf"/>
</dbReference>
<dbReference type="KEGG" id="flt:Sv326_0823"/>
<organism evidence="5 6">
    <name type="scientific">Fermentimicrarchaeum limneticum</name>
    <dbReference type="NCBI Taxonomy" id="2795018"/>
    <lineage>
        <taxon>Archaea</taxon>
        <taxon>Candidatus Micrarchaeota</taxon>
        <taxon>Candidatus Fermentimicrarchaeales</taxon>
        <taxon>Candidatus Fermentimicrarchaeaceae</taxon>
        <taxon>Candidatus Fermentimicrarchaeum</taxon>
    </lineage>
</organism>
<dbReference type="SUPFAM" id="SSF46561">
    <property type="entry name" value="Ribosomal protein L29 (L29p)"/>
    <property type="match status" value="1"/>
</dbReference>
<dbReference type="InterPro" id="IPR001854">
    <property type="entry name" value="Ribosomal_uL29"/>
</dbReference>
<evidence type="ECO:0000256" key="4">
    <source>
        <dbReference type="HAMAP-Rule" id="MF_00374"/>
    </source>
</evidence>
<evidence type="ECO:0000256" key="3">
    <source>
        <dbReference type="ARBA" id="ARBA00023274"/>
    </source>
</evidence>
<dbReference type="AlphaFoldDB" id="A0A7D6BM34"/>
<dbReference type="EMBL" id="CP058998">
    <property type="protein sequence ID" value="QLJ52998.1"/>
    <property type="molecule type" value="Genomic_DNA"/>
</dbReference>
<accession>A0A7D6BM34</accession>
<protein>
    <recommendedName>
        <fullName evidence="4">Large ribosomal subunit protein uL29</fullName>
    </recommendedName>
</protein>
<dbReference type="HAMAP" id="MF_00374">
    <property type="entry name" value="Ribosomal_uL29"/>
    <property type="match status" value="1"/>
</dbReference>
<dbReference type="NCBIfam" id="TIGR00012">
    <property type="entry name" value="L29"/>
    <property type="match status" value="1"/>
</dbReference>
<dbReference type="Proteomes" id="UP000510821">
    <property type="component" value="Chromosome"/>
</dbReference>
<reference evidence="6" key="1">
    <citation type="submission" date="2020-07" db="EMBL/GenBank/DDBJ databases">
        <title>Metabolic diversity and evolutionary history of the archaeal phylum ###Micrarchaeota### uncovered from a freshwater lake metagenome.</title>
        <authorList>
            <person name="Kadnikov V.V."/>
            <person name="Savvichev A.S."/>
            <person name="Mardanov A.V."/>
            <person name="Beletsky A.V."/>
            <person name="Chupakov A.V."/>
            <person name="Kokryatskaya N.M."/>
            <person name="Pimenov N.V."/>
            <person name="Ravin N.V."/>
        </authorList>
    </citation>
    <scope>NUCLEOTIDE SEQUENCE [LARGE SCALE GENOMIC DNA]</scope>
</reference>
<evidence type="ECO:0000256" key="1">
    <source>
        <dbReference type="ARBA" id="ARBA00009254"/>
    </source>
</evidence>
<evidence type="ECO:0000256" key="2">
    <source>
        <dbReference type="ARBA" id="ARBA00022980"/>
    </source>
</evidence>
<dbReference type="Pfam" id="PF00831">
    <property type="entry name" value="Ribosomal_L29"/>
    <property type="match status" value="1"/>
</dbReference>
<dbReference type="CDD" id="cd00427">
    <property type="entry name" value="Ribosomal_L29_HIP"/>
    <property type="match status" value="1"/>
</dbReference>
<keyword evidence="3 4" id="KW-0687">Ribonucleoprotein</keyword>
<name>A0A7D6BM34_FERL1</name>
<dbReference type="GO" id="GO:0005840">
    <property type="term" value="C:ribosome"/>
    <property type="evidence" value="ECO:0007669"/>
    <property type="project" value="UniProtKB-KW"/>
</dbReference>
<proteinExistence type="inferred from homology"/>
<dbReference type="GO" id="GO:0003735">
    <property type="term" value="F:structural constituent of ribosome"/>
    <property type="evidence" value="ECO:0007669"/>
    <property type="project" value="InterPro"/>
</dbReference>
<comment type="similarity">
    <text evidence="1 4">Belongs to the universal ribosomal protein uL29 family.</text>
</comment>
<sequence>MAVVRVSELRQMDAEMLKGKLAELRNELRVDKGHIAGGGKATNPGRIKEMRRSIARILTILKEKGVKI</sequence>
<keyword evidence="2 4" id="KW-0689">Ribosomal protein</keyword>
<dbReference type="GO" id="GO:0006412">
    <property type="term" value="P:translation"/>
    <property type="evidence" value="ECO:0007669"/>
    <property type="project" value="UniProtKB-UniRule"/>
</dbReference>